<proteinExistence type="predicted"/>
<name>A0A699XHL6_TANCI</name>
<accession>A0A699XHL6</accession>
<comment type="caution">
    <text evidence="1">The sequence shown here is derived from an EMBL/GenBank/DDBJ whole genome shotgun (WGS) entry which is preliminary data.</text>
</comment>
<reference evidence="1" key="1">
    <citation type="journal article" date="2019" name="Sci. Rep.">
        <title>Draft genome of Tanacetum cinerariifolium, the natural source of mosquito coil.</title>
        <authorList>
            <person name="Yamashiro T."/>
            <person name="Shiraishi A."/>
            <person name="Satake H."/>
            <person name="Nakayama K."/>
        </authorList>
    </citation>
    <scope>NUCLEOTIDE SEQUENCE</scope>
</reference>
<feature type="non-terminal residue" evidence="1">
    <location>
        <position position="1"/>
    </location>
</feature>
<organism evidence="1">
    <name type="scientific">Tanacetum cinerariifolium</name>
    <name type="common">Dalmatian daisy</name>
    <name type="synonym">Chrysanthemum cinerariifolium</name>
    <dbReference type="NCBI Taxonomy" id="118510"/>
    <lineage>
        <taxon>Eukaryota</taxon>
        <taxon>Viridiplantae</taxon>
        <taxon>Streptophyta</taxon>
        <taxon>Embryophyta</taxon>
        <taxon>Tracheophyta</taxon>
        <taxon>Spermatophyta</taxon>
        <taxon>Magnoliopsida</taxon>
        <taxon>eudicotyledons</taxon>
        <taxon>Gunneridae</taxon>
        <taxon>Pentapetalae</taxon>
        <taxon>asterids</taxon>
        <taxon>campanulids</taxon>
        <taxon>Asterales</taxon>
        <taxon>Asteraceae</taxon>
        <taxon>Asteroideae</taxon>
        <taxon>Anthemideae</taxon>
        <taxon>Anthemidinae</taxon>
        <taxon>Tanacetum</taxon>
    </lineage>
</organism>
<dbReference type="EMBL" id="BKCJ011862696">
    <property type="protein sequence ID" value="GFD59249.1"/>
    <property type="molecule type" value="Genomic_DNA"/>
</dbReference>
<protein>
    <submittedName>
        <fullName evidence="1">Uncharacterized protein</fullName>
    </submittedName>
</protein>
<gene>
    <name evidence="1" type="ORF">Tci_931218</name>
</gene>
<dbReference type="AlphaFoldDB" id="A0A699XHL6"/>
<sequence length="83" mass="9312">GVRVVNLLPLDFPELRHPRPYEIAIFIELLALQQRIEHVVVGLRIYACATCKAPAAVVDTEIAVDEFQHKVLLAQSPVKEQVL</sequence>
<feature type="non-terminal residue" evidence="1">
    <location>
        <position position="83"/>
    </location>
</feature>
<evidence type="ECO:0000313" key="1">
    <source>
        <dbReference type="EMBL" id="GFD59249.1"/>
    </source>
</evidence>